<dbReference type="EMBL" id="FOGD01000011">
    <property type="protein sequence ID" value="SER61937.1"/>
    <property type="molecule type" value="Genomic_DNA"/>
</dbReference>
<reference evidence="1 2" key="1">
    <citation type="submission" date="2016-10" db="EMBL/GenBank/DDBJ databases">
        <authorList>
            <person name="de Groot N.N."/>
        </authorList>
    </citation>
    <scope>NUCLEOTIDE SEQUENCE [LARGE SCALE GENOMIC DNA]</scope>
    <source>
        <strain evidence="1 2">ATCC 35958</strain>
    </source>
</reference>
<organism evidence="1 2">
    <name type="scientific">Giesbergeria anulus</name>
    <dbReference type="NCBI Taxonomy" id="180197"/>
    <lineage>
        <taxon>Bacteria</taxon>
        <taxon>Pseudomonadati</taxon>
        <taxon>Pseudomonadota</taxon>
        <taxon>Betaproteobacteria</taxon>
        <taxon>Burkholderiales</taxon>
        <taxon>Comamonadaceae</taxon>
        <taxon>Giesbergeria</taxon>
    </lineage>
</organism>
<protein>
    <submittedName>
        <fullName evidence="1">Uncharacterized protein</fullName>
    </submittedName>
</protein>
<accession>A0A1H9QNF4</accession>
<gene>
    <name evidence="1" type="ORF">SAMN02982919_02703</name>
</gene>
<proteinExistence type="predicted"/>
<evidence type="ECO:0000313" key="1">
    <source>
        <dbReference type="EMBL" id="SER61937.1"/>
    </source>
</evidence>
<evidence type="ECO:0000313" key="2">
    <source>
        <dbReference type="Proteomes" id="UP000199766"/>
    </source>
</evidence>
<dbReference type="AlphaFoldDB" id="A0A1H9QNF4"/>
<dbReference type="Proteomes" id="UP000199766">
    <property type="component" value="Unassembled WGS sequence"/>
</dbReference>
<name>A0A1H9QNF4_9BURK</name>
<keyword evidence="2" id="KW-1185">Reference proteome</keyword>
<dbReference type="STRING" id="180197.SAMN02982919_02703"/>
<sequence length="48" mass="5848">MVVKIYHYLCERVEEKIAATLCSDRYYFMLRVLHINGMSKAYIKRFML</sequence>